<dbReference type="EMBL" id="KV419417">
    <property type="protein sequence ID" value="KZS91016.1"/>
    <property type="molecule type" value="Genomic_DNA"/>
</dbReference>
<name>A0A164RZB1_9AGAM</name>
<reference evidence="3 4" key="1">
    <citation type="journal article" date="2016" name="Mol. Biol. Evol.">
        <title>Comparative Genomics of Early-Diverging Mushroom-Forming Fungi Provides Insights into the Origins of Lignocellulose Decay Capabilities.</title>
        <authorList>
            <person name="Nagy L.G."/>
            <person name="Riley R."/>
            <person name="Tritt A."/>
            <person name="Adam C."/>
            <person name="Daum C."/>
            <person name="Floudas D."/>
            <person name="Sun H."/>
            <person name="Yadav J.S."/>
            <person name="Pangilinan J."/>
            <person name="Larsson K.H."/>
            <person name="Matsuura K."/>
            <person name="Barry K."/>
            <person name="Labutti K."/>
            <person name="Kuo R."/>
            <person name="Ohm R.A."/>
            <person name="Bhattacharya S.S."/>
            <person name="Shirouzu T."/>
            <person name="Yoshinaga Y."/>
            <person name="Martin F.M."/>
            <person name="Grigoriev I.V."/>
            <person name="Hibbett D.S."/>
        </authorList>
    </citation>
    <scope>NUCLEOTIDE SEQUENCE [LARGE SCALE GENOMIC DNA]</scope>
    <source>
        <strain evidence="3 4">HHB9708</strain>
    </source>
</reference>
<protein>
    <recommendedName>
        <fullName evidence="2">Ribonuclease H1 N-terminal domain-containing protein</fullName>
    </recommendedName>
</protein>
<organism evidence="3 4">
    <name type="scientific">Sistotremastrum niveocremeum HHB9708</name>
    <dbReference type="NCBI Taxonomy" id="1314777"/>
    <lineage>
        <taxon>Eukaryota</taxon>
        <taxon>Fungi</taxon>
        <taxon>Dikarya</taxon>
        <taxon>Basidiomycota</taxon>
        <taxon>Agaricomycotina</taxon>
        <taxon>Agaricomycetes</taxon>
        <taxon>Sistotremastrales</taxon>
        <taxon>Sistotremastraceae</taxon>
        <taxon>Sertulicium</taxon>
        <taxon>Sertulicium niveocremeum</taxon>
    </lineage>
</organism>
<evidence type="ECO:0000313" key="4">
    <source>
        <dbReference type="Proteomes" id="UP000076722"/>
    </source>
</evidence>
<evidence type="ECO:0000259" key="2">
    <source>
        <dbReference type="Pfam" id="PF01693"/>
    </source>
</evidence>
<evidence type="ECO:0000256" key="1">
    <source>
        <dbReference type="SAM" id="MobiDB-lite"/>
    </source>
</evidence>
<proteinExistence type="predicted"/>
<dbReference type="Pfam" id="PF01693">
    <property type="entry name" value="Cauli_VI"/>
    <property type="match status" value="1"/>
</dbReference>
<sequence>MPRHWAVLRGTNPGVYDNWADAKEQVDGFPDGYQEKFESHEEAISLTKSNTVREQERKLAALGSPRVKKGPIYVAPDSILSSPQGTTISLHSTPGVSSPSAPRSIPESSQVSSPGLWNYRTGSPVKPAAVDRSAKSVRIASPEPSRFEPSGRQESLAEKQGEVAALTRLLEGMKVPRLKETDGYEKIQGANLPALVDLYLTSHGYSVEAVSIVSGIVLRSEDADEALFQIAGFSEPKARFLSTLFEHLWGKNFNSRYSRD</sequence>
<keyword evidence="4" id="KW-1185">Reference proteome</keyword>
<dbReference type="InterPro" id="IPR037056">
    <property type="entry name" value="RNase_H1_N_sf"/>
</dbReference>
<dbReference type="SUPFAM" id="SSF55658">
    <property type="entry name" value="L9 N-domain-like"/>
    <property type="match status" value="1"/>
</dbReference>
<dbReference type="Proteomes" id="UP000076722">
    <property type="component" value="Unassembled WGS sequence"/>
</dbReference>
<evidence type="ECO:0000313" key="3">
    <source>
        <dbReference type="EMBL" id="KZS91016.1"/>
    </source>
</evidence>
<dbReference type="InterPro" id="IPR011320">
    <property type="entry name" value="RNase_H1_N"/>
</dbReference>
<feature type="domain" description="Ribonuclease H1 N-terminal" evidence="2">
    <location>
        <begin position="5"/>
        <end position="43"/>
    </location>
</feature>
<dbReference type="InterPro" id="IPR009027">
    <property type="entry name" value="Ribosomal_bL9/RNase_H1_N"/>
</dbReference>
<dbReference type="OrthoDB" id="3270804at2759"/>
<gene>
    <name evidence="3" type="ORF">SISNIDRAFT_467947</name>
</gene>
<accession>A0A164RZB1</accession>
<feature type="compositionally biased region" description="Polar residues" evidence="1">
    <location>
        <begin position="79"/>
        <end position="115"/>
    </location>
</feature>
<feature type="region of interest" description="Disordered" evidence="1">
    <location>
        <begin position="78"/>
        <end position="157"/>
    </location>
</feature>
<feature type="compositionally biased region" description="Basic and acidic residues" evidence="1">
    <location>
        <begin position="145"/>
        <end position="157"/>
    </location>
</feature>
<dbReference type="AlphaFoldDB" id="A0A164RZB1"/>
<dbReference type="Gene3D" id="3.40.970.10">
    <property type="entry name" value="Ribonuclease H1, N-terminal domain"/>
    <property type="match status" value="1"/>
</dbReference>